<dbReference type="InterPro" id="IPR013083">
    <property type="entry name" value="Znf_RING/FYVE/PHD"/>
</dbReference>
<dbReference type="InterPro" id="IPR001841">
    <property type="entry name" value="Znf_RING"/>
</dbReference>
<dbReference type="SUPFAM" id="SSF57850">
    <property type="entry name" value="RING/U-box"/>
    <property type="match status" value="1"/>
</dbReference>
<feature type="compositionally biased region" description="Acidic residues" evidence="6">
    <location>
        <begin position="354"/>
        <end position="388"/>
    </location>
</feature>
<dbReference type="GO" id="GO:0008270">
    <property type="term" value="F:zinc ion binding"/>
    <property type="evidence" value="ECO:0007669"/>
    <property type="project" value="UniProtKB-KW"/>
</dbReference>
<feature type="coiled-coil region" evidence="5">
    <location>
        <begin position="201"/>
        <end position="242"/>
    </location>
</feature>
<protein>
    <recommendedName>
        <fullName evidence="7">RING-type domain-containing protein</fullName>
    </recommendedName>
</protein>
<name>A0A8E2DVG4_9APHY</name>
<reference evidence="8 9" key="1">
    <citation type="submission" date="2016-07" db="EMBL/GenBank/DDBJ databases">
        <title>Draft genome of the white-rot fungus Obba rivulosa 3A-2.</title>
        <authorList>
            <consortium name="DOE Joint Genome Institute"/>
            <person name="Miettinen O."/>
            <person name="Riley R."/>
            <person name="Acob R."/>
            <person name="Barry K."/>
            <person name="Cullen D."/>
            <person name="De Vries R."/>
            <person name="Hainaut M."/>
            <person name="Hatakka A."/>
            <person name="Henrissat B."/>
            <person name="Hilden K."/>
            <person name="Kuo R."/>
            <person name="Labutti K."/>
            <person name="Lipzen A."/>
            <person name="Makela M.R."/>
            <person name="Sandor L."/>
            <person name="Spatafora J.W."/>
            <person name="Grigoriev I.V."/>
            <person name="Hibbett D.S."/>
        </authorList>
    </citation>
    <scope>NUCLEOTIDE SEQUENCE [LARGE SCALE GENOMIC DNA]</scope>
    <source>
        <strain evidence="8 9">3A-2</strain>
    </source>
</reference>
<proteinExistence type="predicted"/>
<keyword evidence="5" id="KW-0175">Coiled coil</keyword>
<dbReference type="SMART" id="SM00184">
    <property type="entry name" value="RING"/>
    <property type="match status" value="1"/>
</dbReference>
<dbReference type="OrthoDB" id="6105938at2759"/>
<dbReference type="GO" id="GO:0051865">
    <property type="term" value="P:protein autoubiquitination"/>
    <property type="evidence" value="ECO:0007669"/>
    <property type="project" value="TreeGrafter"/>
</dbReference>
<dbReference type="PROSITE" id="PS00518">
    <property type="entry name" value="ZF_RING_1"/>
    <property type="match status" value="1"/>
</dbReference>
<dbReference type="InterPro" id="IPR027370">
    <property type="entry name" value="Znf-RING_euk"/>
</dbReference>
<dbReference type="InterPro" id="IPR047126">
    <property type="entry name" value="RNF141-like"/>
</dbReference>
<feature type="compositionally biased region" description="Basic and acidic residues" evidence="6">
    <location>
        <begin position="344"/>
        <end position="353"/>
    </location>
</feature>
<dbReference type="AlphaFoldDB" id="A0A8E2DVG4"/>
<evidence type="ECO:0000256" key="6">
    <source>
        <dbReference type="SAM" id="MobiDB-lite"/>
    </source>
</evidence>
<feature type="compositionally biased region" description="Basic residues" evidence="6">
    <location>
        <begin position="68"/>
        <end position="77"/>
    </location>
</feature>
<dbReference type="PANTHER" id="PTHR12109:SF3">
    <property type="entry name" value="RING FINGER PROTEIN 141"/>
    <property type="match status" value="1"/>
</dbReference>
<organism evidence="8 9">
    <name type="scientific">Obba rivulosa</name>
    <dbReference type="NCBI Taxonomy" id="1052685"/>
    <lineage>
        <taxon>Eukaryota</taxon>
        <taxon>Fungi</taxon>
        <taxon>Dikarya</taxon>
        <taxon>Basidiomycota</taxon>
        <taxon>Agaricomycotina</taxon>
        <taxon>Agaricomycetes</taxon>
        <taxon>Polyporales</taxon>
        <taxon>Gelatoporiaceae</taxon>
        <taxon>Obba</taxon>
    </lineage>
</organism>
<dbReference type="PANTHER" id="PTHR12109">
    <property type="entry name" value="RING FINGER PROTEIN 141-RELATED"/>
    <property type="match status" value="1"/>
</dbReference>
<gene>
    <name evidence="8" type="ORF">OBBRIDRAFT_822351</name>
</gene>
<keyword evidence="9" id="KW-1185">Reference proteome</keyword>
<evidence type="ECO:0000256" key="2">
    <source>
        <dbReference type="ARBA" id="ARBA00022771"/>
    </source>
</evidence>
<dbReference type="Gene3D" id="3.30.40.10">
    <property type="entry name" value="Zinc/RING finger domain, C3HC4 (zinc finger)"/>
    <property type="match status" value="1"/>
</dbReference>
<evidence type="ECO:0000256" key="3">
    <source>
        <dbReference type="ARBA" id="ARBA00022833"/>
    </source>
</evidence>
<dbReference type="InterPro" id="IPR017907">
    <property type="entry name" value="Znf_RING_CS"/>
</dbReference>
<evidence type="ECO:0000259" key="7">
    <source>
        <dbReference type="PROSITE" id="PS50089"/>
    </source>
</evidence>
<dbReference type="Pfam" id="PF26609">
    <property type="entry name" value="DUF8191"/>
    <property type="match status" value="1"/>
</dbReference>
<evidence type="ECO:0000256" key="4">
    <source>
        <dbReference type="PROSITE-ProRule" id="PRU00175"/>
    </source>
</evidence>
<feature type="region of interest" description="Disordered" evidence="6">
    <location>
        <begin position="325"/>
        <end position="403"/>
    </location>
</feature>
<sequence length="546" mass="62222">MPPVAPTPQSSHRRVTASFWQRENRHSPGTSAVSSSGRRRKSRSPDTRNAMVEDVPHRHSTAGDSSSSRKKKKHSSSHHSSSQHDAPPSARDVQVDRGRNTKTSSRIQSLFSEDGPVGTVLREVTRGTANANIQGKKKERSKSRDASRRVHEKAPSPEPMEDDEDSQQSFAGTYFSQNEFWRMRDEVERLKKVTTKQSKVIDDLRKEINKSKKSMKDQSQELEKLQTKTQKSDELLANIESNLTCQICYEIVQRPFSLSPCGHVLCQTCLQDWFRKGPVSDDDLYDDDIIHRKKTCPCCRGTVRSRPVPMFALKSVASLVEKAKAAPGAARPSPPLEDDPWEGIFRRPWHDGDDWSDEEDDFDEDAMDEDDDEDEFDEDDDDDDDDYWSFDGYATGEDEESYEGPYVPARWVPPSVHVTPADFPFLDRPLDAEDLAMLRRGATLEMINIFSMSYTHEAGLRAVVDDGNVVYLGWNISLHPSDVHGEVYMDWVTSDMYEHPERWDVDESNGSWTAWRLVPEEEDNDYNTSDSEVWAADLAGRDEFEF</sequence>
<dbReference type="Pfam" id="PF13445">
    <property type="entry name" value="zf-RING_UBOX"/>
    <property type="match status" value="1"/>
</dbReference>
<keyword evidence="3" id="KW-0862">Zinc</keyword>
<evidence type="ECO:0000256" key="5">
    <source>
        <dbReference type="SAM" id="Coils"/>
    </source>
</evidence>
<dbReference type="EMBL" id="KV722331">
    <property type="protein sequence ID" value="OCH96357.1"/>
    <property type="molecule type" value="Genomic_DNA"/>
</dbReference>
<evidence type="ECO:0000313" key="8">
    <source>
        <dbReference type="EMBL" id="OCH96357.1"/>
    </source>
</evidence>
<evidence type="ECO:0000256" key="1">
    <source>
        <dbReference type="ARBA" id="ARBA00022723"/>
    </source>
</evidence>
<feature type="compositionally biased region" description="Polar residues" evidence="6">
    <location>
        <begin position="101"/>
        <end position="111"/>
    </location>
</feature>
<feature type="domain" description="RING-type" evidence="7">
    <location>
        <begin position="245"/>
        <end position="300"/>
    </location>
</feature>
<dbReference type="PROSITE" id="PS50089">
    <property type="entry name" value="ZF_RING_2"/>
    <property type="match status" value="1"/>
</dbReference>
<keyword evidence="1" id="KW-0479">Metal-binding</keyword>
<feature type="region of interest" description="Disordered" evidence="6">
    <location>
        <begin position="1"/>
        <end position="168"/>
    </location>
</feature>
<accession>A0A8E2DVG4</accession>
<keyword evidence="2 4" id="KW-0863">Zinc-finger</keyword>
<dbReference type="InterPro" id="IPR058504">
    <property type="entry name" value="DUF8191"/>
</dbReference>
<evidence type="ECO:0000313" key="9">
    <source>
        <dbReference type="Proteomes" id="UP000250043"/>
    </source>
</evidence>
<feature type="compositionally biased region" description="Basic and acidic residues" evidence="6">
    <location>
        <begin position="142"/>
        <end position="155"/>
    </location>
</feature>
<dbReference type="GO" id="GO:0004842">
    <property type="term" value="F:ubiquitin-protein transferase activity"/>
    <property type="evidence" value="ECO:0007669"/>
    <property type="project" value="TreeGrafter"/>
</dbReference>
<dbReference type="Proteomes" id="UP000250043">
    <property type="component" value="Unassembled WGS sequence"/>
</dbReference>